<protein>
    <submittedName>
        <fullName evidence="2">Uncharacterized protein</fullName>
    </submittedName>
</protein>
<dbReference type="EMBL" id="CASHTH010000492">
    <property type="protein sequence ID" value="CAI8002676.1"/>
    <property type="molecule type" value="Genomic_DNA"/>
</dbReference>
<organism evidence="2 3">
    <name type="scientific">Geodia barretti</name>
    <name type="common">Barrett's horny sponge</name>
    <dbReference type="NCBI Taxonomy" id="519541"/>
    <lineage>
        <taxon>Eukaryota</taxon>
        <taxon>Metazoa</taxon>
        <taxon>Porifera</taxon>
        <taxon>Demospongiae</taxon>
        <taxon>Heteroscleromorpha</taxon>
        <taxon>Tetractinellida</taxon>
        <taxon>Astrophorina</taxon>
        <taxon>Geodiidae</taxon>
        <taxon>Geodia</taxon>
    </lineage>
</organism>
<feature type="region of interest" description="Disordered" evidence="1">
    <location>
        <begin position="1"/>
        <end position="35"/>
    </location>
</feature>
<dbReference type="Proteomes" id="UP001174909">
    <property type="component" value="Unassembled WGS sequence"/>
</dbReference>
<reference evidence="2" key="1">
    <citation type="submission" date="2023-03" db="EMBL/GenBank/DDBJ databases">
        <authorList>
            <person name="Steffen K."/>
            <person name="Cardenas P."/>
        </authorList>
    </citation>
    <scope>NUCLEOTIDE SEQUENCE</scope>
</reference>
<evidence type="ECO:0000313" key="3">
    <source>
        <dbReference type="Proteomes" id="UP001174909"/>
    </source>
</evidence>
<evidence type="ECO:0000313" key="2">
    <source>
        <dbReference type="EMBL" id="CAI8002676.1"/>
    </source>
</evidence>
<name>A0AA35W1D5_GEOBA</name>
<accession>A0AA35W1D5</accession>
<sequence length="177" mass="19435">MTEAQQPDGEPGSEHGQHEHVHEPHEHYGVLPPNGVEDLTDKLTGFMNEIELGGLSDILGQVLDDFLDQCGGMPEDLTARDAFEQISRGQLAVTLAYQLGRLEGRSPQLVENLVARAVESYGFLPLDESDEITDADMENPKVQVYPRMRRMEYVEPQILQIQGLGDALADGGGPPSE</sequence>
<keyword evidence="3" id="KW-1185">Reference proteome</keyword>
<proteinExistence type="predicted"/>
<comment type="caution">
    <text evidence="2">The sequence shown here is derived from an EMBL/GenBank/DDBJ whole genome shotgun (WGS) entry which is preliminary data.</text>
</comment>
<evidence type="ECO:0000256" key="1">
    <source>
        <dbReference type="SAM" id="MobiDB-lite"/>
    </source>
</evidence>
<feature type="compositionally biased region" description="Basic and acidic residues" evidence="1">
    <location>
        <begin position="12"/>
        <end position="28"/>
    </location>
</feature>
<dbReference type="AlphaFoldDB" id="A0AA35W1D5"/>
<gene>
    <name evidence="2" type="ORF">GBAR_LOCUS3452</name>
</gene>